<keyword evidence="2" id="KW-1185">Reference proteome</keyword>
<name>A0ABX4KBY5_NOSLI</name>
<comment type="caution">
    <text evidence="1">The sequence shown here is derived from an EMBL/GenBank/DDBJ whole genome shotgun (WGS) entry which is preliminary data.</text>
</comment>
<sequence>MIKYKIFFYEKNTWYNAGDKMLSTYLFAFHVRQASECFYSEYPDTMIIAGIVEADETILHDDEMYFK</sequence>
<evidence type="ECO:0000313" key="1">
    <source>
        <dbReference type="EMBL" id="PHJ87184.1"/>
    </source>
</evidence>
<evidence type="ECO:0000313" key="2">
    <source>
        <dbReference type="Proteomes" id="UP000222523"/>
    </source>
</evidence>
<accession>A0ABX4KBY5</accession>
<organism evidence="1 2">
    <name type="scientific">Nostoc linckia z7</name>
    <dbReference type="NCBI Taxonomy" id="1628745"/>
    <lineage>
        <taxon>Bacteria</taxon>
        <taxon>Bacillati</taxon>
        <taxon>Cyanobacteriota</taxon>
        <taxon>Cyanophyceae</taxon>
        <taxon>Nostocales</taxon>
        <taxon>Nostocaceae</taxon>
        <taxon>Nostoc</taxon>
    </lineage>
</organism>
<reference evidence="1 2" key="1">
    <citation type="submission" date="2015-02" db="EMBL/GenBank/DDBJ databases">
        <title>Nostoc linckia genome annotation.</title>
        <authorList>
            <person name="Zhou Z."/>
        </authorList>
    </citation>
    <scope>NUCLEOTIDE SEQUENCE [LARGE SCALE GENOMIC DNA]</scope>
    <source>
        <strain evidence="2">z7</strain>
    </source>
</reference>
<proteinExistence type="predicted"/>
<gene>
    <name evidence="1" type="ORF">VF04_34985</name>
</gene>
<dbReference type="EMBL" id="LAHC01000163">
    <property type="protein sequence ID" value="PHJ87184.1"/>
    <property type="molecule type" value="Genomic_DNA"/>
</dbReference>
<protein>
    <submittedName>
        <fullName evidence="1">Uncharacterized protein</fullName>
    </submittedName>
</protein>
<dbReference type="Proteomes" id="UP000222523">
    <property type="component" value="Unassembled WGS sequence"/>
</dbReference>